<keyword evidence="3" id="KW-0479">Metal-binding</keyword>
<reference evidence="11" key="1">
    <citation type="journal article" date="2014" name="Nat. Commun.">
        <title>The rainbow trout genome provides novel insights into evolution after whole-genome duplication in vertebrates.</title>
        <authorList>
            <person name="Berthelot C."/>
            <person name="Brunet F."/>
            <person name="Chalopin D."/>
            <person name="Juanchich A."/>
            <person name="Bernard M."/>
            <person name="Noel B."/>
            <person name="Bento P."/>
            <person name="Da Silva C."/>
            <person name="Labadie K."/>
            <person name="Alberti A."/>
            <person name="Aury J.M."/>
            <person name="Louis A."/>
            <person name="Dehais P."/>
            <person name="Bardou P."/>
            <person name="Montfort J."/>
            <person name="Klopp C."/>
            <person name="Cabau C."/>
            <person name="Gaspin C."/>
            <person name="Thorgaard G.H."/>
            <person name="Boussaha M."/>
            <person name="Quillet E."/>
            <person name="Guyomard R."/>
            <person name="Galiana D."/>
            <person name="Bobe J."/>
            <person name="Volff J.N."/>
            <person name="Genet C."/>
            <person name="Wincker P."/>
            <person name="Jaillon O."/>
            <person name="Roest Crollius H."/>
            <person name="Guiguen Y."/>
        </authorList>
    </citation>
    <scope>NUCLEOTIDE SEQUENCE [LARGE SCALE GENOMIC DNA]</scope>
</reference>
<comment type="subcellular location">
    <subcellularLocation>
        <location evidence="1">Nucleus</location>
    </subcellularLocation>
</comment>
<dbReference type="STRING" id="8022.A0A061A7C4"/>
<dbReference type="SMART" id="SM00355">
    <property type="entry name" value="ZnF_C2H2"/>
    <property type="match status" value="2"/>
</dbReference>
<proteinExistence type="inferred from homology"/>
<dbReference type="GO" id="GO:0005634">
    <property type="term" value="C:nucleus"/>
    <property type="evidence" value="ECO:0007669"/>
    <property type="project" value="UniProtKB-SubCell"/>
</dbReference>
<evidence type="ECO:0000256" key="1">
    <source>
        <dbReference type="ARBA" id="ARBA00004123"/>
    </source>
</evidence>
<gene>
    <name evidence="11" type="ORF">GSONMT00031012001</name>
</gene>
<evidence type="ECO:0000256" key="2">
    <source>
        <dbReference type="ARBA" id="ARBA00006991"/>
    </source>
</evidence>
<evidence type="ECO:0000256" key="9">
    <source>
        <dbReference type="PROSITE-ProRule" id="PRU00042"/>
    </source>
</evidence>
<dbReference type="Pfam" id="PF13465">
    <property type="entry name" value="zf-H2C2_2"/>
    <property type="match status" value="1"/>
</dbReference>
<evidence type="ECO:0000256" key="6">
    <source>
        <dbReference type="ARBA" id="ARBA00022833"/>
    </source>
</evidence>
<evidence type="ECO:0000256" key="7">
    <source>
        <dbReference type="ARBA" id="ARBA00023125"/>
    </source>
</evidence>
<dbReference type="FunFam" id="3.30.160.60:FF:000358">
    <property type="entry name" value="zinc finger protein 24"/>
    <property type="match status" value="1"/>
</dbReference>
<sequence>MHTGEKPFPCSHCGKNFAWIGNLKTHERTHTGEKPFHCSLCGKSFTQVGGLIKHKRIHKERSLSTAPCVERVLLSYGL</sequence>
<feature type="domain" description="C2H2-type" evidence="10">
    <location>
        <begin position="36"/>
        <end position="63"/>
    </location>
</feature>
<dbReference type="PROSITE" id="PS50157">
    <property type="entry name" value="ZINC_FINGER_C2H2_2"/>
    <property type="match status" value="2"/>
</dbReference>
<organism evidence="11 12">
    <name type="scientific">Oncorhynchus mykiss</name>
    <name type="common">Rainbow trout</name>
    <name type="synonym">Salmo gairdneri</name>
    <dbReference type="NCBI Taxonomy" id="8022"/>
    <lineage>
        <taxon>Eukaryota</taxon>
        <taxon>Metazoa</taxon>
        <taxon>Chordata</taxon>
        <taxon>Craniata</taxon>
        <taxon>Vertebrata</taxon>
        <taxon>Euteleostomi</taxon>
        <taxon>Actinopterygii</taxon>
        <taxon>Neopterygii</taxon>
        <taxon>Teleostei</taxon>
        <taxon>Protacanthopterygii</taxon>
        <taxon>Salmoniformes</taxon>
        <taxon>Salmonidae</taxon>
        <taxon>Salmoninae</taxon>
        <taxon>Oncorhynchus</taxon>
    </lineage>
</organism>
<name>A0A061A7C4_ONCMY</name>
<evidence type="ECO:0000256" key="4">
    <source>
        <dbReference type="ARBA" id="ARBA00022737"/>
    </source>
</evidence>
<dbReference type="GO" id="GO:0008270">
    <property type="term" value="F:zinc ion binding"/>
    <property type="evidence" value="ECO:0007669"/>
    <property type="project" value="UniProtKB-KW"/>
</dbReference>
<reference evidence="11" key="2">
    <citation type="submission" date="2014-03" db="EMBL/GenBank/DDBJ databases">
        <authorList>
            <person name="Genoscope - CEA"/>
        </authorList>
    </citation>
    <scope>NUCLEOTIDE SEQUENCE</scope>
</reference>
<keyword evidence="8" id="KW-0539">Nucleus</keyword>
<accession>A0A061A7C4</accession>
<dbReference type="Gene3D" id="3.30.160.60">
    <property type="entry name" value="Classic Zinc Finger"/>
    <property type="match status" value="2"/>
</dbReference>
<dbReference type="PROSITE" id="PS00028">
    <property type="entry name" value="ZINC_FINGER_C2H2_1"/>
    <property type="match status" value="2"/>
</dbReference>
<dbReference type="PANTHER" id="PTHR23235">
    <property type="entry name" value="KRUEPPEL-LIKE TRANSCRIPTION FACTOR"/>
    <property type="match status" value="1"/>
</dbReference>
<keyword evidence="4" id="KW-0677">Repeat</keyword>
<evidence type="ECO:0000313" key="11">
    <source>
        <dbReference type="EMBL" id="CDR18984.1"/>
    </source>
</evidence>
<dbReference type="InterPro" id="IPR036236">
    <property type="entry name" value="Znf_C2H2_sf"/>
</dbReference>
<evidence type="ECO:0000256" key="3">
    <source>
        <dbReference type="ARBA" id="ARBA00022723"/>
    </source>
</evidence>
<feature type="domain" description="C2H2-type" evidence="10">
    <location>
        <begin position="8"/>
        <end position="35"/>
    </location>
</feature>
<dbReference type="Proteomes" id="UP000193380">
    <property type="component" value="Unassembled WGS sequence"/>
</dbReference>
<dbReference type="FunFam" id="3.30.160.60:FF:001954">
    <property type="entry name" value="Zinc finger protein 787"/>
    <property type="match status" value="1"/>
</dbReference>
<evidence type="ECO:0000313" key="12">
    <source>
        <dbReference type="Proteomes" id="UP000193380"/>
    </source>
</evidence>
<dbReference type="EMBL" id="FR981595">
    <property type="protein sequence ID" value="CDR18984.1"/>
    <property type="molecule type" value="Genomic_DNA"/>
</dbReference>
<keyword evidence="7" id="KW-0238">DNA-binding</keyword>
<dbReference type="PaxDb" id="8022-A0A061A7C4"/>
<keyword evidence="5 9" id="KW-0863">Zinc-finger</keyword>
<keyword evidence="6" id="KW-0862">Zinc</keyword>
<dbReference type="InterPro" id="IPR013087">
    <property type="entry name" value="Znf_C2H2_type"/>
</dbReference>
<dbReference type="AlphaFoldDB" id="A0A061A7C4"/>
<evidence type="ECO:0000256" key="5">
    <source>
        <dbReference type="ARBA" id="ARBA00022771"/>
    </source>
</evidence>
<evidence type="ECO:0000256" key="8">
    <source>
        <dbReference type="ARBA" id="ARBA00023242"/>
    </source>
</evidence>
<dbReference type="PANTHER" id="PTHR23235:SF142">
    <property type="entry name" value="ZINC FINGER PROTEIN 384"/>
    <property type="match status" value="1"/>
</dbReference>
<comment type="similarity">
    <text evidence="2">Belongs to the krueppel C2H2-type zinc-finger protein family.</text>
</comment>
<protein>
    <recommendedName>
        <fullName evidence="10">C2H2-type domain-containing protein</fullName>
    </recommendedName>
</protein>
<dbReference type="SUPFAM" id="SSF57667">
    <property type="entry name" value="beta-beta-alpha zinc fingers"/>
    <property type="match status" value="1"/>
</dbReference>
<dbReference type="GO" id="GO:0000981">
    <property type="term" value="F:DNA-binding transcription factor activity, RNA polymerase II-specific"/>
    <property type="evidence" value="ECO:0007669"/>
    <property type="project" value="TreeGrafter"/>
</dbReference>
<dbReference type="GO" id="GO:0000978">
    <property type="term" value="F:RNA polymerase II cis-regulatory region sequence-specific DNA binding"/>
    <property type="evidence" value="ECO:0007669"/>
    <property type="project" value="TreeGrafter"/>
</dbReference>
<evidence type="ECO:0000259" key="10">
    <source>
        <dbReference type="PROSITE" id="PS50157"/>
    </source>
</evidence>